<proteinExistence type="predicted"/>
<dbReference type="RefSeq" id="WP_397675403.1">
    <property type="nucleotide sequence ID" value="NZ_JBIRFW010000029.1"/>
</dbReference>
<evidence type="ECO:0000313" key="1">
    <source>
        <dbReference type="EMBL" id="MFH8588432.1"/>
    </source>
</evidence>
<accession>A0ABW7RKY9</accession>
<sequence length="42" mass="4548">MDYGIWVCRTGCATGAVDWEKVWADVNGRCIGHGCLTLPVGH</sequence>
<dbReference type="Proteomes" id="UP001610990">
    <property type="component" value="Unassembled WGS sequence"/>
</dbReference>
<name>A0ABW7RKY9_9ACTN</name>
<organism evidence="1 2">
    <name type="scientific">Streptomyces celluloflavus</name>
    <dbReference type="NCBI Taxonomy" id="58344"/>
    <lineage>
        <taxon>Bacteria</taxon>
        <taxon>Bacillati</taxon>
        <taxon>Actinomycetota</taxon>
        <taxon>Actinomycetes</taxon>
        <taxon>Kitasatosporales</taxon>
        <taxon>Streptomycetaceae</taxon>
        <taxon>Streptomyces</taxon>
    </lineage>
</organism>
<protein>
    <submittedName>
        <fullName evidence="1">Uncharacterized protein</fullName>
    </submittedName>
</protein>
<reference evidence="1 2" key="1">
    <citation type="submission" date="2024-10" db="EMBL/GenBank/DDBJ databases">
        <title>The Natural Products Discovery Center: Release of the First 8490 Sequenced Strains for Exploring Actinobacteria Biosynthetic Diversity.</title>
        <authorList>
            <person name="Kalkreuter E."/>
            <person name="Kautsar S.A."/>
            <person name="Yang D."/>
            <person name="Bader C.D."/>
            <person name="Teijaro C.N."/>
            <person name="Fluegel L."/>
            <person name="Davis C.M."/>
            <person name="Simpson J.R."/>
            <person name="Lauterbach L."/>
            <person name="Steele A.D."/>
            <person name="Gui C."/>
            <person name="Meng S."/>
            <person name="Li G."/>
            <person name="Viehrig K."/>
            <person name="Ye F."/>
            <person name="Su P."/>
            <person name="Kiefer A.F."/>
            <person name="Nichols A."/>
            <person name="Cepeda A.J."/>
            <person name="Yan W."/>
            <person name="Fan B."/>
            <person name="Jiang Y."/>
            <person name="Adhikari A."/>
            <person name="Zheng C.-J."/>
            <person name="Schuster L."/>
            <person name="Cowan T.M."/>
            <person name="Smanski M.J."/>
            <person name="Chevrette M.G."/>
            <person name="De Carvalho L.P.S."/>
            <person name="Shen B."/>
        </authorList>
    </citation>
    <scope>NUCLEOTIDE SEQUENCE [LARGE SCALE GENOMIC DNA]</scope>
    <source>
        <strain evidence="1 2">NPDC018013</strain>
    </source>
</reference>
<comment type="caution">
    <text evidence="1">The sequence shown here is derived from an EMBL/GenBank/DDBJ whole genome shotgun (WGS) entry which is preliminary data.</text>
</comment>
<evidence type="ECO:0000313" key="2">
    <source>
        <dbReference type="Proteomes" id="UP001610990"/>
    </source>
</evidence>
<keyword evidence="2" id="KW-1185">Reference proteome</keyword>
<gene>
    <name evidence="1" type="ORF">ACH4GP_29235</name>
</gene>
<dbReference type="EMBL" id="JBIRGH010000023">
    <property type="protein sequence ID" value="MFH8588432.1"/>
    <property type="molecule type" value="Genomic_DNA"/>
</dbReference>